<dbReference type="GeneID" id="25146591"/>
<dbReference type="HOGENOM" id="CLU_2629648_0_0_2"/>
<evidence type="ECO:0000313" key="2">
    <source>
        <dbReference type="EMBL" id="AHG01199.1"/>
    </source>
</evidence>
<reference evidence="2 3" key="1">
    <citation type="submission" date="2014-01" db="EMBL/GenBank/DDBJ databases">
        <authorList>
            <consortium name="DOE Joint Genome Institute"/>
            <person name="Anderson I."/>
            <person name="Huntemann M."/>
            <person name="Han J."/>
            <person name="Chen A."/>
            <person name="Kyrpides N."/>
            <person name="Mavromatis K."/>
            <person name="Markowitz V."/>
            <person name="Palaniappan K."/>
            <person name="Ivanova N."/>
            <person name="Schaumberg A."/>
            <person name="Pati A."/>
            <person name="Liolios K."/>
            <person name="Nordberg H.P."/>
            <person name="Cantor M.N."/>
            <person name="Hua S.X."/>
            <person name="Woyke T."/>
        </authorList>
    </citation>
    <scope>NUCLEOTIDE SEQUENCE [LARGE SCALE GENOMIC DNA]</scope>
    <source>
        <strain evidence="2 3">XH-48</strain>
    </source>
</reference>
<dbReference type="KEGG" id="hlr:HALLA_19590"/>
<gene>
    <name evidence="2" type="ORF">HALLA_19590</name>
</gene>
<sequence>MQVPRPDAGEYVTTTLTVVLTLAVLQYAGIFFDGSGGIDPGYLLGVGLTLPVFIFLFSLAAANVSWIPSWDEKNHTGGTDGR</sequence>
<accession>W0JRF5</accession>
<keyword evidence="3" id="KW-1185">Reference proteome</keyword>
<evidence type="ECO:0000256" key="1">
    <source>
        <dbReference type="SAM" id="Phobius"/>
    </source>
</evidence>
<dbReference type="eggNOG" id="ENOG502N60J">
    <property type="taxonomic scope" value="Archaea"/>
</dbReference>
<organism evidence="2 3">
    <name type="scientific">Halostagnicola larsenii XH-48</name>
    <dbReference type="NCBI Taxonomy" id="797299"/>
    <lineage>
        <taxon>Archaea</taxon>
        <taxon>Methanobacteriati</taxon>
        <taxon>Methanobacteriota</taxon>
        <taxon>Stenosarchaea group</taxon>
        <taxon>Halobacteria</taxon>
        <taxon>Halobacteriales</taxon>
        <taxon>Natrialbaceae</taxon>
        <taxon>Halostagnicola</taxon>
    </lineage>
</organism>
<protein>
    <submittedName>
        <fullName evidence="2">Uncharacterized protein</fullName>
    </submittedName>
</protein>
<dbReference type="EMBL" id="CP007055">
    <property type="protein sequence ID" value="AHG01199.1"/>
    <property type="molecule type" value="Genomic_DNA"/>
</dbReference>
<dbReference type="OrthoDB" id="329226at2157"/>
<name>W0JRF5_9EURY</name>
<dbReference type="RefSeq" id="WP_049953916.1">
    <property type="nucleotide sequence ID" value="NZ_CP007055.1"/>
</dbReference>
<proteinExistence type="predicted"/>
<feature type="transmembrane region" description="Helical" evidence="1">
    <location>
        <begin position="12"/>
        <end position="30"/>
    </location>
</feature>
<keyword evidence="1" id="KW-0812">Transmembrane</keyword>
<feature type="transmembrane region" description="Helical" evidence="1">
    <location>
        <begin position="42"/>
        <end position="64"/>
    </location>
</feature>
<evidence type="ECO:0000313" key="3">
    <source>
        <dbReference type="Proteomes" id="UP000019024"/>
    </source>
</evidence>
<dbReference type="AlphaFoldDB" id="W0JRF5"/>
<keyword evidence="1" id="KW-0472">Membrane</keyword>
<dbReference type="Proteomes" id="UP000019024">
    <property type="component" value="Chromosome"/>
</dbReference>
<keyword evidence="1" id="KW-1133">Transmembrane helix</keyword>
<dbReference type="STRING" id="797299.HALLA_19590"/>